<dbReference type="Proteomes" id="UP000225548">
    <property type="component" value="Unassembled WGS sequence"/>
</dbReference>
<name>A0A2A9E6Q0_9MICO</name>
<gene>
    <name evidence="1" type="ORF">ATL42_1806</name>
</gene>
<dbReference type="OrthoDB" id="5149033at2"/>
<dbReference type="AlphaFoldDB" id="A0A2A9E6Q0"/>
<organism evidence="1 2">
    <name type="scientific">Sanguibacter antarcticus</name>
    <dbReference type="NCBI Taxonomy" id="372484"/>
    <lineage>
        <taxon>Bacteria</taxon>
        <taxon>Bacillati</taxon>
        <taxon>Actinomycetota</taxon>
        <taxon>Actinomycetes</taxon>
        <taxon>Micrococcales</taxon>
        <taxon>Sanguibacteraceae</taxon>
        <taxon>Sanguibacter</taxon>
    </lineage>
</organism>
<accession>A0A2A9E6Q0</accession>
<dbReference type="RefSeq" id="WP_098455039.1">
    <property type="nucleotide sequence ID" value="NZ_PDJG01000001.1"/>
</dbReference>
<dbReference type="EMBL" id="PDJG01000001">
    <property type="protein sequence ID" value="PFG33912.1"/>
    <property type="molecule type" value="Genomic_DNA"/>
</dbReference>
<protein>
    <submittedName>
        <fullName evidence="1">Uncharacterized protein</fullName>
    </submittedName>
</protein>
<evidence type="ECO:0000313" key="1">
    <source>
        <dbReference type="EMBL" id="PFG33912.1"/>
    </source>
</evidence>
<sequence>MSDDLITELQQRVRDLEDRLYTLTVSVAYREDQPYFAEVSRSMLSSEDRSVLGLVMSGILDRASGQSTMRPPEREHLTHPALDKAFSPGPITYHEAVQIVSMLVGSEESASRIIEAHRLQGFGEEAHRHLTASSA</sequence>
<reference evidence="1 2" key="1">
    <citation type="submission" date="2017-10" db="EMBL/GenBank/DDBJ databases">
        <title>Sequencing the genomes of 1000 actinobacteria strains.</title>
        <authorList>
            <person name="Klenk H.-P."/>
        </authorList>
    </citation>
    <scope>NUCLEOTIDE SEQUENCE [LARGE SCALE GENOMIC DNA]</scope>
    <source>
        <strain evidence="1 2">DSM 18966</strain>
    </source>
</reference>
<proteinExistence type="predicted"/>
<keyword evidence="2" id="KW-1185">Reference proteome</keyword>
<comment type="caution">
    <text evidence="1">The sequence shown here is derived from an EMBL/GenBank/DDBJ whole genome shotgun (WGS) entry which is preliminary data.</text>
</comment>
<evidence type="ECO:0000313" key="2">
    <source>
        <dbReference type="Proteomes" id="UP000225548"/>
    </source>
</evidence>